<dbReference type="KEGG" id="ehx:EMIHUDRAFT_254638"/>
<sequence>MPPPGDTDGAVRSDEAGEAPHSVVVLPATSDLSSTLRPLASEQGETSKSRDERLYIALQATHIVTRRM</sequence>
<evidence type="ECO:0000313" key="2">
    <source>
        <dbReference type="EnsemblProtists" id="EOD25344"/>
    </source>
</evidence>
<organism evidence="2 3">
    <name type="scientific">Emiliania huxleyi (strain CCMP1516)</name>
    <dbReference type="NCBI Taxonomy" id="280463"/>
    <lineage>
        <taxon>Eukaryota</taxon>
        <taxon>Haptista</taxon>
        <taxon>Haptophyta</taxon>
        <taxon>Prymnesiophyceae</taxon>
        <taxon>Isochrysidales</taxon>
        <taxon>Noelaerhabdaceae</taxon>
        <taxon>Emiliania</taxon>
    </lineage>
</organism>
<dbReference type="Proteomes" id="UP000013827">
    <property type="component" value="Unassembled WGS sequence"/>
</dbReference>
<name>A0A0D3JPA9_EMIH1</name>
<dbReference type="HOGENOM" id="CLU_2799333_0_0_1"/>
<dbReference type="AlphaFoldDB" id="A0A0D3JPA9"/>
<dbReference type="EnsemblProtists" id="EOD25344">
    <property type="protein sequence ID" value="EOD25344"/>
    <property type="gene ID" value="EMIHUDRAFT_254638"/>
</dbReference>
<protein>
    <submittedName>
        <fullName evidence="2">Uncharacterized protein</fullName>
    </submittedName>
</protein>
<dbReference type="RefSeq" id="XP_005777773.1">
    <property type="nucleotide sequence ID" value="XM_005777716.1"/>
</dbReference>
<reference evidence="2" key="2">
    <citation type="submission" date="2024-10" db="UniProtKB">
        <authorList>
            <consortium name="EnsemblProtists"/>
        </authorList>
    </citation>
    <scope>IDENTIFICATION</scope>
</reference>
<dbReference type="GeneID" id="17270891"/>
<dbReference type="PaxDb" id="2903-EOD25344"/>
<evidence type="ECO:0000256" key="1">
    <source>
        <dbReference type="SAM" id="MobiDB-lite"/>
    </source>
</evidence>
<evidence type="ECO:0000313" key="3">
    <source>
        <dbReference type="Proteomes" id="UP000013827"/>
    </source>
</evidence>
<reference evidence="3" key="1">
    <citation type="journal article" date="2013" name="Nature">
        <title>Pan genome of the phytoplankton Emiliania underpins its global distribution.</title>
        <authorList>
            <person name="Read B.A."/>
            <person name="Kegel J."/>
            <person name="Klute M.J."/>
            <person name="Kuo A."/>
            <person name="Lefebvre S.C."/>
            <person name="Maumus F."/>
            <person name="Mayer C."/>
            <person name="Miller J."/>
            <person name="Monier A."/>
            <person name="Salamov A."/>
            <person name="Young J."/>
            <person name="Aguilar M."/>
            <person name="Claverie J.M."/>
            <person name="Frickenhaus S."/>
            <person name="Gonzalez K."/>
            <person name="Herman E.K."/>
            <person name="Lin Y.C."/>
            <person name="Napier J."/>
            <person name="Ogata H."/>
            <person name="Sarno A.F."/>
            <person name="Shmutz J."/>
            <person name="Schroeder D."/>
            <person name="de Vargas C."/>
            <person name="Verret F."/>
            <person name="von Dassow P."/>
            <person name="Valentin K."/>
            <person name="Van de Peer Y."/>
            <person name="Wheeler G."/>
            <person name="Dacks J.B."/>
            <person name="Delwiche C.F."/>
            <person name="Dyhrman S.T."/>
            <person name="Glockner G."/>
            <person name="John U."/>
            <person name="Richards T."/>
            <person name="Worden A.Z."/>
            <person name="Zhang X."/>
            <person name="Grigoriev I.V."/>
            <person name="Allen A.E."/>
            <person name="Bidle K."/>
            <person name="Borodovsky M."/>
            <person name="Bowler C."/>
            <person name="Brownlee C."/>
            <person name="Cock J.M."/>
            <person name="Elias M."/>
            <person name="Gladyshev V.N."/>
            <person name="Groth M."/>
            <person name="Guda C."/>
            <person name="Hadaegh A."/>
            <person name="Iglesias-Rodriguez M.D."/>
            <person name="Jenkins J."/>
            <person name="Jones B.M."/>
            <person name="Lawson T."/>
            <person name="Leese F."/>
            <person name="Lindquist E."/>
            <person name="Lobanov A."/>
            <person name="Lomsadze A."/>
            <person name="Malik S.B."/>
            <person name="Marsh M.E."/>
            <person name="Mackinder L."/>
            <person name="Mock T."/>
            <person name="Mueller-Roeber B."/>
            <person name="Pagarete A."/>
            <person name="Parker M."/>
            <person name="Probert I."/>
            <person name="Quesneville H."/>
            <person name="Raines C."/>
            <person name="Rensing S.A."/>
            <person name="Riano-Pachon D.M."/>
            <person name="Richier S."/>
            <person name="Rokitta S."/>
            <person name="Shiraiwa Y."/>
            <person name="Soanes D.M."/>
            <person name="van der Giezen M."/>
            <person name="Wahlund T.M."/>
            <person name="Williams B."/>
            <person name="Wilson W."/>
            <person name="Wolfe G."/>
            <person name="Wurch L.L."/>
        </authorList>
    </citation>
    <scope>NUCLEOTIDE SEQUENCE</scope>
</reference>
<feature type="region of interest" description="Disordered" evidence="1">
    <location>
        <begin position="1"/>
        <end position="50"/>
    </location>
</feature>
<keyword evidence="3" id="KW-1185">Reference proteome</keyword>
<accession>A0A0D3JPA9</accession>
<proteinExistence type="predicted"/>